<dbReference type="EMBL" id="JAMBPX010000011">
    <property type="protein sequence ID" value="MDG0860324.1"/>
    <property type="molecule type" value="Genomic_DNA"/>
</dbReference>
<organism evidence="1 2">
    <name type="scientific">Staphylococcus equorum</name>
    <dbReference type="NCBI Taxonomy" id="246432"/>
    <lineage>
        <taxon>Bacteria</taxon>
        <taxon>Bacillati</taxon>
        <taxon>Bacillota</taxon>
        <taxon>Bacilli</taxon>
        <taxon>Bacillales</taxon>
        <taxon>Staphylococcaceae</taxon>
        <taxon>Staphylococcus</taxon>
    </lineage>
</organism>
<evidence type="ECO:0008006" key="3">
    <source>
        <dbReference type="Google" id="ProtNLM"/>
    </source>
</evidence>
<sequence>MKDFHNEIYKVIINDEIINNSIDLDGNIHFSLYPNTSDIQKIAIVIDEISDPLNEAYGDNRSIAMSQTIQIDVFIKTNPRYNARLLRNEISQRISDLLEEKLSMTFVSSGKPEYDPDLKIYRSVRRYDGTFYKEIINN</sequence>
<accession>A0A9X4R2W0</accession>
<protein>
    <recommendedName>
        <fullName evidence="3">DUF3168 domain-containing protein</fullName>
    </recommendedName>
</protein>
<gene>
    <name evidence="1" type="ORF">M4L21_13405</name>
</gene>
<evidence type="ECO:0000313" key="1">
    <source>
        <dbReference type="EMBL" id="MDG0860324.1"/>
    </source>
</evidence>
<proteinExistence type="predicted"/>
<dbReference type="RefSeq" id="WP_277595842.1">
    <property type="nucleotide sequence ID" value="NZ_JAMBPX010000011.1"/>
</dbReference>
<dbReference type="Proteomes" id="UP001152302">
    <property type="component" value="Unassembled WGS sequence"/>
</dbReference>
<evidence type="ECO:0000313" key="2">
    <source>
        <dbReference type="Proteomes" id="UP001152302"/>
    </source>
</evidence>
<reference evidence="1" key="1">
    <citation type="submission" date="2022-05" db="EMBL/GenBank/DDBJ databases">
        <title>Comparative genomics of Staphylococcus equorum isolates.</title>
        <authorList>
            <person name="Luelf R.H."/>
        </authorList>
    </citation>
    <scope>NUCLEOTIDE SEQUENCE</scope>
    <source>
        <strain evidence="1">TMW 2.2343</strain>
    </source>
</reference>
<comment type="caution">
    <text evidence="1">The sequence shown here is derived from an EMBL/GenBank/DDBJ whole genome shotgun (WGS) entry which is preliminary data.</text>
</comment>
<name>A0A9X4R2W0_9STAP</name>
<dbReference type="AlphaFoldDB" id="A0A9X4R2W0"/>